<proteinExistence type="predicted"/>
<organism evidence="1 2">
    <name type="scientific">Periplaneta americana</name>
    <name type="common">American cockroach</name>
    <name type="synonym">Blatta americana</name>
    <dbReference type="NCBI Taxonomy" id="6978"/>
    <lineage>
        <taxon>Eukaryota</taxon>
        <taxon>Metazoa</taxon>
        <taxon>Ecdysozoa</taxon>
        <taxon>Arthropoda</taxon>
        <taxon>Hexapoda</taxon>
        <taxon>Insecta</taxon>
        <taxon>Pterygota</taxon>
        <taxon>Neoptera</taxon>
        <taxon>Polyneoptera</taxon>
        <taxon>Dictyoptera</taxon>
        <taxon>Blattodea</taxon>
        <taxon>Blattoidea</taxon>
        <taxon>Blattidae</taxon>
        <taxon>Blattinae</taxon>
        <taxon>Periplaneta</taxon>
    </lineage>
</organism>
<reference evidence="1 2" key="1">
    <citation type="journal article" date="2022" name="Allergy">
        <title>Genome assembly and annotation of Periplaneta americana reveal a comprehensive cockroach allergen profile.</title>
        <authorList>
            <person name="Wang L."/>
            <person name="Xiong Q."/>
            <person name="Saelim N."/>
            <person name="Wang L."/>
            <person name="Nong W."/>
            <person name="Wan A.T."/>
            <person name="Shi M."/>
            <person name="Liu X."/>
            <person name="Cao Q."/>
            <person name="Hui J.H.L."/>
            <person name="Sookrung N."/>
            <person name="Leung T.F."/>
            <person name="Tungtrongchitr A."/>
            <person name="Tsui S.K.W."/>
        </authorList>
    </citation>
    <scope>NUCLEOTIDE SEQUENCE [LARGE SCALE GENOMIC DNA]</scope>
    <source>
        <strain evidence="1">PWHHKU_190912</strain>
    </source>
</reference>
<protein>
    <submittedName>
        <fullName evidence="1">Uncharacterized protein</fullName>
    </submittedName>
</protein>
<dbReference type="InterPro" id="IPR036397">
    <property type="entry name" value="RNaseH_sf"/>
</dbReference>
<gene>
    <name evidence="1" type="ORF">ANN_01185</name>
</gene>
<comment type="caution">
    <text evidence="1">The sequence shown here is derived from an EMBL/GenBank/DDBJ whole genome shotgun (WGS) entry which is preliminary data.</text>
</comment>
<accession>A0ABQ8TUJ3</accession>
<sequence>MHQTIIPAIRELYGDEKFYLQEDDTPTYYHRDVRAPLYLWETLKDVVYREKSAALDALREQIEMSCAAITLLTLQNIVRGAVPWHLQYLAADGGHFIKVQFPQQR</sequence>
<keyword evidence="2" id="KW-1185">Reference proteome</keyword>
<evidence type="ECO:0000313" key="1">
    <source>
        <dbReference type="EMBL" id="KAJ4449781.1"/>
    </source>
</evidence>
<evidence type="ECO:0000313" key="2">
    <source>
        <dbReference type="Proteomes" id="UP001148838"/>
    </source>
</evidence>
<dbReference type="EMBL" id="JAJSOF020000003">
    <property type="protein sequence ID" value="KAJ4449781.1"/>
    <property type="molecule type" value="Genomic_DNA"/>
</dbReference>
<dbReference type="Proteomes" id="UP001148838">
    <property type="component" value="Unassembled WGS sequence"/>
</dbReference>
<name>A0ABQ8TUJ3_PERAM</name>
<dbReference type="Gene3D" id="3.30.420.10">
    <property type="entry name" value="Ribonuclease H-like superfamily/Ribonuclease H"/>
    <property type="match status" value="1"/>
</dbReference>